<evidence type="ECO:0000313" key="1">
    <source>
        <dbReference type="EMBL" id="KAJ1680212.1"/>
    </source>
</evidence>
<keyword evidence="2" id="KW-1185">Reference proteome</keyword>
<proteinExistence type="predicted"/>
<organism evidence="1 2">
    <name type="scientific">Spiromyces aspiralis</name>
    <dbReference type="NCBI Taxonomy" id="68401"/>
    <lineage>
        <taxon>Eukaryota</taxon>
        <taxon>Fungi</taxon>
        <taxon>Fungi incertae sedis</taxon>
        <taxon>Zoopagomycota</taxon>
        <taxon>Kickxellomycotina</taxon>
        <taxon>Kickxellomycetes</taxon>
        <taxon>Kickxellales</taxon>
        <taxon>Kickxellaceae</taxon>
        <taxon>Spiromyces</taxon>
    </lineage>
</organism>
<protein>
    <submittedName>
        <fullName evidence="1">Uncharacterized protein</fullName>
    </submittedName>
</protein>
<accession>A0ACC1HUU8</accession>
<dbReference type="EMBL" id="JAMZIH010000021">
    <property type="protein sequence ID" value="KAJ1680212.1"/>
    <property type="molecule type" value="Genomic_DNA"/>
</dbReference>
<dbReference type="Proteomes" id="UP001145114">
    <property type="component" value="Unassembled WGS sequence"/>
</dbReference>
<gene>
    <name evidence="1" type="ORF">EV182_000464</name>
</gene>
<name>A0ACC1HUU8_9FUNG</name>
<comment type="caution">
    <text evidence="1">The sequence shown here is derived from an EMBL/GenBank/DDBJ whole genome shotgun (WGS) entry which is preliminary data.</text>
</comment>
<sequence>MPGRFTRPGARLQNLHGMPVCLVLLRQGHQSNIEATNWRALLHSTGPSQKAVKSAPREDYYGTIGIGIPPQYFNVTFDTGSSKLWVPGESCQSPACLQHNILIHNKSSTLELIPEPESRFHIEYATGGVTGTKVRDVVQIGELQVLGQPFAITSWEASEFNLPQTKFDGILGLGFPYADDGGADGAGESANTSLVLRVYEQGMINQPMFAFYLSRNTSHPGEIVLGGYNERAFTGDLTWIDLVESHGHHWEVELGGIYYGSPQNSANLLVSDEEGHDDDDDDDDDDDNNNDEGANRGGPDDTSTASTPEAAVLRRDTTIEQRCQDCGTLNEARQTAILDTGTSYIIGNNKIVRKLNAAIGVAEGSGHIDCALAESLEPLYIALGGPEHSDSTSMFKLTPQEYVIRTQRKFDGGTMVDVCKLGWAGISDQQQFWILGDVFLRSVYSVFDIERRRVGLASPVPILS</sequence>
<reference evidence="1" key="1">
    <citation type="submission" date="2022-06" db="EMBL/GenBank/DDBJ databases">
        <title>Phylogenomic reconstructions and comparative analyses of Kickxellomycotina fungi.</title>
        <authorList>
            <person name="Reynolds N.K."/>
            <person name="Stajich J.E."/>
            <person name="Barry K."/>
            <person name="Grigoriev I.V."/>
            <person name="Crous P."/>
            <person name="Smith M.E."/>
        </authorList>
    </citation>
    <scope>NUCLEOTIDE SEQUENCE</scope>
    <source>
        <strain evidence="1">RSA 2271</strain>
    </source>
</reference>
<evidence type="ECO:0000313" key="2">
    <source>
        <dbReference type="Proteomes" id="UP001145114"/>
    </source>
</evidence>